<sequence length="375" mass="44129">MVFNVYSSEVVKDIFFEGLAVELYHAGLGHHEDQESVPKTVVLKWRQLIRPIGLKSTKKKSRKKCLSIMIVMMREFHMRKRIFDCKFLHLKGGMILKLISDGKESWEMMKKIRRNQFLALSYHMKNRVVPLSYHNEFFKKFCKLQQGSQSVMESFEALMEQYLFGLCEELADKVQCYHYATMEDLNIINRHKKRISSMSIYNSSSKLEMEEFVEYAVDGDVSLEDLKVFVNSLVNYGGINMDEKEERELITQFGQDGKSMVEKIELAHMRDIATIQWVEKIHQTMRKEELLIQDSRMNLYEEAEDDTWSGGHFRHFRVKRQNANLVTFKDLNIRRIIPCRSWTLSRPRVCLKNSGAEMATTHKAHWAKSGQEETQ</sequence>
<organism evidence="1 2">
    <name type="scientific">Arachis hypogaea</name>
    <name type="common">Peanut</name>
    <dbReference type="NCBI Taxonomy" id="3818"/>
    <lineage>
        <taxon>Eukaryota</taxon>
        <taxon>Viridiplantae</taxon>
        <taxon>Streptophyta</taxon>
        <taxon>Embryophyta</taxon>
        <taxon>Tracheophyta</taxon>
        <taxon>Spermatophyta</taxon>
        <taxon>Magnoliopsida</taxon>
        <taxon>eudicotyledons</taxon>
        <taxon>Gunneridae</taxon>
        <taxon>Pentapetalae</taxon>
        <taxon>rosids</taxon>
        <taxon>fabids</taxon>
        <taxon>Fabales</taxon>
        <taxon>Fabaceae</taxon>
        <taxon>Papilionoideae</taxon>
        <taxon>50 kb inversion clade</taxon>
        <taxon>dalbergioids sensu lato</taxon>
        <taxon>Dalbergieae</taxon>
        <taxon>Pterocarpus clade</taxon>
        <taxon>Arachis</taxon>
    </lineage>
</organism>
<name>A0A444Y2E7_ARAHY</name>
<keyword evidence="2" id="KW-1185">Reference proteome</keyword>
<dbReference type="EMBL" id="SDMP01000018">
    <property type="protein sequence ID" value="RYQ96097.1"/>
    <property type="molecule type" value="Genomic_DNA"/>
</dbReference>
<reference evidence="1 2" key="1">
    <citation type="submission" date="2019-01" db="EMBL/GenBank/DDBJ databases">
        <title>Sequencing of cultivated peanut Arachis hypogaea provides insights into genome evolution and oil improvement.</title>
        <authorList>
            <person name="Chen X."/>
        </authorList>
    </citation>
    <scope>NUCLEOTIDE SEQUENCE [LARGE SCALE GENOMIC DNA]</scope>
    <source>
        <strain evidence="2">cv. Fuhuasheng</strain>
        <tissue evidence="1">Leaves</tissue>
    </source>
</reference>
<protein>
    <submittedName>
        <fullName evidence="1">Uncharacterized protein</fullName>
    </submittedName>
</protein>
<evidence type="ECO:0000313" key="2">
    <source>
        <dbReference type="Proteomes" id="UP000289738"/>
    </source>
</evidence>
<proteinExistence type="predicted"/>
<evidence type="ECO:0000313" key="1">
    <source>
        <dbReference type="EMBL" id="RYQ96097.1"/>
    </source>
</evidence>
<dbReference type="Proteomes" id="UP000289738">
    <property type="component" value="Chromosome B08"/>
</dbReference>
<accession>A0A444Y2E7</accession>
<dbReference type="AlphaFoldDB" id="A0A444Y2E7"/>
<gene>
    <name evidence="1" type="ORF">Ahy_B08g091629</name>
</gene>
<comment type="caution">
    <text evidence="1">The sequence shown here is derived from an EMBL/GenBank/DDBJ whole genome shotgun (WGS) entry which is preliminary data.</text>
</comment>